<proteinExistence type="predicted"/>
<dbReference type="PROSITE" id="PS51192">
    <property type="entry name" value="HELICASE_ATP_BIND_1"/>
    <property type="match status" value="1"/>
</dbReference>
<dbReference type="GO" id="GO:0005829">
    <property type="term" value="C:cytosol"/>
    <property type="evidence" value="ECO:0007669"/>
    <property type="project" value="TreeGrafter"/>
</dbReference>
<dbReference type="Proteomes" id="UP000626109">
    <property type="component" value="Unassembled WGS sequence"/>
</dbReference>
<dbReference type="PANTHER" id="PTHR47396:SF1">
    <property type="entry name" value="ATP-DEPENDENT HELICASE IRC3-RELATED"/>
    <property type="match status" value="1"/>
</dbReference>
<feature type="domain" description="Helicase ATP-binding" evidence="1">
    <location>
        <begin position="127"/>
        <end position="276"/>
    </location>
</feature>
<dbReference type="InterPro" id="IPR050742">
    <property type="entry name" value="Helicase_Restrict-Modif_Enz"/>
</dbReference>
<dbReference type="AlphaFoldDB" id="A0A813LD85"/>
<sequence length="1093" mass="123438">MAAGSYGRARYRLSSRMRLLVVTLVYAAVSLATVLQFSKLAFLEHLRPCFCRSSRTCVFSGRGWLEKSPAHRLGTAFSGRSRPSPGWTKRRLQTRRLQSHVLQENQLLRYPRPYQEEAINAFFELAPVAQSQRRPLRFQMTCGSGKTFVYGMIIKRDLLEHPDGRYVVFVPWRNLAQQSAAELRSFGLDVGVVGDASDQTFAQVVVCVYKSAAKLTGSSFQIKFVDEAHHLWDIETERSKIIRKGIKASLAADFSATFHDEKGIDFRYDMAQAVEEGYVCDFQVTAASLSSGNVLTGLAELVAAHVSEWAPVLVVFNTLKGARECTSLLAGKGIAAACIHAGLSGALRQTAAEAVRTESLKVLCVVRCFNEGVSINSLRTVVFADKRHCSVNVQQVALRLSRLHPTKEIGNVVYPMMLDDTVGDTLELEAFIRALFSANPKLRLRLQAKDRRWFRIANASALQLGRQSPLDDNNSNNNSNNSIDNKAELLCQIMFDRLGRCLETNLTNLRLPFSTQVCDLGRFVARVGRLPSEGKTEDSQSKESKLARWLQRVRRLVKRGQLSEAALAELMGVPGMPEKVKVWQQSANGPDKFISGLQKLSAWLQEHGTFPLYTEAGVGPFLSQLQKKRSKGLLSEKQATRLEGITGMTELLQTWQDPGEQNFKVFWKWGEHMDKLQRWMETSNGNMPYFASADIAEVQLQRWISYVKHRYRYGNLPEENIAQLRQMPHMTSVVDGWRWDRSSNWADEWREVQLRLQSWMKLNGRLPSRMTKDRAERNLGKDLKGMVSRYIRGLLAPEQSDMLMSLMPECVRLSDKDKAHSAFDCQLAYLRQFVSRMGRLPKQSSRPDENKSQPEENKLARWLSKVVLACRKGSLPAASVYELRLVEGMPERIAQWDSSARLVPETGKAISAFDRHLIDLRGFVLRMGRLPKQSWRPDENKSESEENKLAIWLAREVLACRKGSLPAASVHELRLVEGMPERLDQWDTLVHPLPETVRATDKDKLYSAFDRHLATLRQYVSHMGRLPKQQTSDSKENKLAIWLAQSVASAYRKGSLPAASVHELSLIEGMPERIAGWDASVQKTAASRALQAT</sequence>
<evidence type="ECO:0000313" key="2">
    <source>
        <dbReference type="EMBL" id="CAE8721666.1"/>
    </source>
</evidence>
<evidence type="ECO:0000259" key="1">
    <source>
        <dbReference type="PROSITE" id="PS51192"/>
    </source>
</evidence>
<dbReference type="SMART" id="SM00487">
    <property type="entry name" value="DEXDc"/>
    <property type="match status" value="1"/>
</dbReference>
<comment type="caution">
    <text evidence="2">The sequence shown here is derived from an EMBL/GenBank/DDBJ whole genome shotgun (WGS) entry which is preliminary data.</text>
</comment>
<dbReference type="InterPro" id="IPR006935">
    <property type="entry name" value="Helicase/UvrB_N"/>
</dbReference>
<dbReference type="EMBL" id="CAJNNW010034130">
    <property type="protein sequence ID" value="CAE8721666.1"/>
    <property type="molecule type" value="Genomic_DNA"/>
</dbReference>
<name>A0A813LD85_POLGL</name>
<dbReference type="Pfam" id="PF04851">
    <property type="entry name" value="ResIII"/>
    <property type="match status" value="1"/>
</dbReference>
<dbReference type="InterPro" id="IPR027417">
    <property type="entry name" value="P-loop_NTPase"/>
</dbReference>
<reference evidence="2" key="1">
    <citation type="submission" date="2021-02" db="EMBL/GenBank/DDBJ databases">
        <authorList>
            <person name="Dougan E. K."/>
            <person name="Rhodes N."/>
            <person name="Thang M."/>
            <person name="Chan C."/>
        </authorList>
    </citation>
    <scope>NUCLEOTIDE SEQUENCE</scope>
</reference>
<dbReference type="Pfam" id="PF00271">
    <property type="entry name" value="Helicase_C"/>
    <property type="match status" value="1"/>
</dbReference>
<dbReference type="SUPFAM" id="SSF52540">
    <property type="entry name" value="P-loop containing nucleoside triphosphate hydrolases"/>
    <property type="match status" value="1"/>
</dbReference>
<organism evidence="2 3">
    <name type="scientific">Polarella glacialis</name>
    <name type="common">Dinoflagellate</name>
    <dbReference type="NCBI Taxonomy" id="89957"/>
    <lineage>
        <taxon>Eukaryota</taxon>
        <taxon>Sar</taxon>
        <taxon>Alveolata</taxon>
        <taxon>Dinophyceae</taxon>
        <taxon>Suessiales</taxon>
        <taxon>Suessiaceae</taxon>
        <taxon>Polarella</taxon>
    </lineage>
</organism>
<dbReference type="InterPro" id="IPR001650">
    <property type="entry name" value="Helicase_C-like"/>
</dbReference>
<dbReference type="PANTHER" id="PTHR47396">
    <property type="entry name" value="TYPE I RESTRICTION ENZYME ECOKI R PROTEIN"/>
    <property type="match status" value="1"/>
</dbReference>
<evidence type="ECO:0000313" key="3">
    <source>
        <dbReference type="Proteomes" id="UP000626109"/>
    </source>
</evidence>
<dbReference type="GO" id="GO:0003677">
    <property type="term" value="F:DNA binding"/>
    <property type="evidence" value="ECO:0007669"/>
    <property type="project" value="InterPro"/>
</dbReference>
<dbReference type="GO" id="GO:0016787">
    <property type="term" value="F:hydrolase activity"/>
    <property type="evidence" value="ECO:0007669"/>
    <property type="project" value="InterPro"/>
</dbReference>
<accession>A0A813LD85</accession>
<dbReference type="GO" id="GO:0005524">
    <property type="term" value="F:ATP binding"/>
    <property type="evidence" value="ECO:0007669"/>
    <property type="project" value="InterPro"/>
</dbReference>
<protein>
    <recommendedName>
        <fullName evidence="1">Helicase ATP-binding domain-containing protein</fullName>
    </recommendedName>
</protein>
<gene>
    <name evidence="2" type="ORF">PGLA2088_LOCUS42074</name>
</gene>
<dbReference type="Gene3D" id="3.40.50.300">
    <property type="entry name" value="P-loop containing nucleotide triphosphate hydrolases"/>
    <property type="match status" value="2"/>
</dbReference>
<dbReference type="InterPro" id="IPR014001">
    <property type="entry name" value="Helicase_ATP-bd"/>
</dbReference>